<evidence type="ECO:0000259" key="1">
    <source>
        <dbReference type="PROSITE" id="PS50126"/>
    </source>
</evidence>
<dbReference type="EMBL" id="BONZ01000089">
    <property type="protein sequence ID" value="GIH20104.1"/>
    <property type="molecule type" value="Genomic_DNA"/>
</dbReference>
<comment type="caution">
    <text evidence="2">The sequence shown here is derived from an EMBL/GenBank/DDBJ whole genome shotgun (WGS) entry which is preliminary data.</text>
</comment>
<evidence type="ECO:0000313" key="2">
    <source>
        <dbReference type="EMBL" id="GIH20104.1"/>
    </source>
</evidence>
<dbReference type="Gene3D" id="2.40.50.140">
    <property type="entry name" value="Nucleic acid-binding proteins"/>
    <property type="match status" value="1"/>
</dbReference>
<sequence length="72" mass="7510">MSTWDEFVAGHAVGDVVTARVEKVVPFGALLTVDAGFPGLLPGAGALEVGTHVPVRIAEFDADAQRMRFATA</sequence>
<evidence type="ECO:0000313" key="3">
    <source>
        <dbReference type="Proteomes" id="UP000642748"/>
    </source>
</evidence>
<protein>
    <recommendedName>
        <fullName evidence="1">S1 motif domain-containing protein</fullName>
    </recommendedName>
</protein>
<dbReference type="Proteomes" id="UP000642748">
    <property type="component" value="Unassembled WGS sequence"/>
</dbReference>
<dbReference type="SUPFAM" id="SSF50249">
    <property type="entry name" value="Nucleic acid-binding proteins"/>
    <property type="match status" value="1"/>
</dbReference>
<accession>A0A8J3QZE4</accession>
<dbReference type="GO" id="GO:0003676">
    <property type="term" value="F:nucleic acid binding"/>
    <property type="evidence" value="ECO:0007669"/>
    <property type="project" value="InterPro"/>
</dbReference>
<dbReference type="RefSeq" id="WP_203923542.1">
    <property type="nucleotide sequence ID" value="NZ_BONZ01000089.1"/>
</dbReference>
<dbReference type="InterPro" id="IPR003029">
    <property type="entry name" value="S1_domain"/>
</dbReference>
<proteinExistence type="predicted"/>
<reference evidence="2" key="1">
    <citation type="submission" date="2021-01" db="EMBL/GenBank/DDBJ databases">
        <title>Whole genome shotgun sequence of Rugosimonospora africana NBRC 104875.</title>
        <authorList>
            <person name="Komaki H."/>
            <person name="Tamura T."/>
        </authorList>
    </citation>
    <scope>NUCLEOTIDE SEQUENCE</scope>
    <source>
        <strain evidence="2">NBRC 104875</strain>
    </source>
</reference>
<dbReference type="PROSITE" id="PS50126">
    <property type="entry name" value="S1"/>
    <property type="match status" value="1"/>
</dbReference>
<gene>
    <name evidence="2" type="ORF">Raf01_82760</name>
</gene>
<dbReference type="InterPro" id="IPR012340">
    <property type="entry name" value="NA-bd_OB-fold"/>
</dbReference>
<feature type="domain" description="S1 motif" evidence="1">
    <location>
        <begin position="14"/>
        <end position="42"/>
    </location>
</feature>
<dbReference type="AlphaFoldDB" id="A0A8J3QZE4"/>
<organism evidence="2 3">
    <name type="scientific">Rugosimonospora africana</name>
    <dbReference type="NCBI Taxonomy" id="556532"/>
    <lineage>
        <taxon>Bacteria</taxon>
        <taxon>Bacillati</taxon>
        <taxon>Actinomycetota</taxon>
        <taxon>Actinomycetes</taxon>
        <taxon>Micromonosporales</taxon>
        <taxon>Micromonosporaceae</taxon>
        <taxon>Rugosimonospora</taxon>
    </lineage>
</organism>
<name>A0A8J3QZE4_9ACTN</name>
<keyword evidence="3" id="KW-1185">Reference proteome</keyword>